<sequence length="541" mass="61114">MQNLPVEAVLRIFSFLDGQQIARCAEVCAYFKDMITRSTAMQYAIKLAMYGYSERHDDRVLPKPVTTRINQLECHIRAWNNLDWVESLVTIPNAQFRALSGGIFVHVGLDVVTCVQLPSFLRDIPLRTWTMENPVDVDFINCVAVDASQDLFVIFHQSSNSLHSFLRLQSLSDSVPHPRAALSVLELWVTPTPVRQQFKSMVQIIGHLLGVFHYFDAAVLQIWDWSAGHRVASLQLGSSYWERAMPLMSSASLPFTFLSGSSFIIPTPGAVDVYQFSPGSWDATPTRIASFRLPPEDDGAFRWIKIEDASTIQEALSSLYGSSDHDILSHHPPSSRLPGNLLGAASNCQYIRLSRRTYSDSEPGVVHVMRLHAPLHVFRRSATFEDPLQIPWDTWSQGIYRDRRRTNLGHTGNPTESHLLHTGRIIDVAHPHRMYESGQPTWVSLLDFNQNRVDMKVSRSEPYPMYGFVPSLHSSFGGSPNPPLMLVALRSYLNDSLWHQEWTESWLDDEHIMFMEGGTVELAILTVSPVSSPSYSTDTVF</sequence>
<organism evidence="2 3">
    <name type="scientific">Hydnum rufescens UP504</name>
    <dbReference type="NCBI Taxonomy" id="1448309"/>
    <lineage>
        <taxon>Eukaryota</taxon>
        <taxon>Fungi</taxon>
        <taxon>Dikarya</taxon>
        <taxon>Basidiomycota</taxon>
        <taxon>Agaricomycotina</taxon>
        <taxon>Agaricomycetes</taxon>
        <taxon>Cantharellales</taxon>
        <taxon>Hydnaceae</taxon>
        <taxon>Hydnum</taxon>
    </lineage>
</organism>
<reference evidence="2" key="1">
    <citation type="journal article" date="2020" name="Nat. Commun.">
        <title>Large-scale genome sequencing of mycorrhizal fungi provides insights into the early evolution of symbiotic traits.</title>
        <authorList>
            <person name="Miyauchi S."/>
            <person name="Kiss E."/>
            <person name="Kuo A."/>
            <person name="Drula E."/>
            <person name="Kohler A."/>
            <person name="Sanchez-Garcia M."/>
            <person name="Morin E."/>
            <person name="Andreopoulos B."/>
            <person name="Barry K.W."/>
            <person name="Bonito G."/>
            <person name="Buee M."/>
            <person name="Carver A."/>
            <person name="Chen C."/>
            <person name="Cichocki N."/>
            <person name="Clum A."/>
            <person name="Culley D."/>
            <person name="Crous P.W."/>
            <person name="Fauchery L."/>
            <person name="Girlanda M."/>
            <person name="Hayes R.D."/>
            <person name="Keri Z."/>
            <person name="LaButti K."/>
            <person name="Lipzen A."/>
            <person name="Lombard V."/>
            <person name="Magnuson J."/>
            <person name="Maillard F."/>
            <person name="Murat C."/>
            <person name="Nolan M."/>
            <person name="Ohm R.A."/>
            <person name="Pangilinan J."/>
            <person name="Pereira M.F."/>
            <person name="Perotto S."/>
            <person name="Peter M."/>
            <person name="Pfister S."/>
            <person name="Riley R."/>
            <person name="Sitrit Y."/>
            <person name="Stielow J.B."/>
            <person name="Szollosi G."/>
            <person name="Zifcakova L."/>
            <person name="Stursova M."/>
            <person name="Spatafora J.W."/>
            <person name="Tedersoo L."/>
            <person name="Vaario L.M."/>
            <person name="Yamada A."/>
            <person name="Yan M."/>
            <person name="Wang P."/>
            <person name="Xu J."/>
            <person name="Bruns T."/>
            <person name="Baldrian P."/>
            <person name="Vilgalys R."/>
            <person name="Dunand C."/>
            <person name="Henrissat B."/>
            <person name="Grigoriev I.V."/>
            <person name="Hibbett D."/>
            <person name="Nagy L.G."/>
            <person name="Martin F.M."/>
        </authorList>
    </citation>
    <scope>NUCLEOTIDE SEQUENCE</scope>
    <source>
        <strain evidence="2">UP504</strain>
    </source>
</reference>
<dbReference type="Pfam" id="PF12937">
    <property type="entry name" value="F-box-like"/>
    <property type="match status" value="1"/>
</dbReference>
<dbReference type="AlphaFoldDB" id="A0A9P6AU17"/>
<dbReference type="CDD" id="cd09917">
    <property type="entry name" value="F-box_SF"/>
    <property type="match status" value="1"/>
</dbReference>
<name>A0A9P6AU17_9AGAM</name>
<comment type="caution">
    <text evidence="2">The sequence shown here is derived from an EMBL/GenBank/DDBJ whole genome shotgun (WGS) entry which is preliminary data.</text>
</comment>
<dbReference type="SUPFAM" id="SSF81383">
    <property type="entry name" value="F-box domain"/>
    <property type="match status" value="1"/>
</dbReference>
<gene>
    <name evidence="2" type="ORF">BS47DRAFT_1347467</name>
</gene>
<dbReference type="Gene3D" id="1.20.1280.50">
    <property type="match status" value="1"/>
</dbReference>
<protein>
    <recommendedName>
        <fullName evidence="1">F-box domain-containing protein</fullName>
    </recommendedName>
</protein>
<accession>A0A9P6AU17</accession>
<keyword evidence="3" id="KW-1185">Reference proteome</keyword>
<evidence type="ECO:0000313" key="2">
    <source>
        <dbReference type="EMBL" id="KAF9510856.1"/>
    </source>
</evidence>
<evidence type="ECO:0000313" key="3">
    <source>
        <dbReference type="Proteomes" id="UP000886523"/>
    </source>
</evidence>
<dbReference type="OrthoDB" id="3256413at2759"/>
<dbReference type="InterPro" id="IPR001810">
    <property type="entry name" value="F-box_dom"/>
</dbReference>
<feature type="domain" description="F-box" evidence="1">
    <location>
        <begin position="1"/>
        <end position="44"/>
    </location>
</feature>
<dbReference type="EMBL" id="MU129009">
    <property type="protein sequence ID" value="KAF9510856.1"/>
    <property type="molecule type" value="Genomic_DNA"/>
</dbReference>
<dbReference type="InterPro" id="IPR036047">
    <property type="entry name" value="F-box-like_dom_sf"/>
</dbReference>
<dbReference type="Proteomes" id="UP000886523">
    <property type="component" value="Unassembled WGS sequence"/>
</dbReference>
<evidence type="ECO:0000259" key="1">
    <source>
        <dbReference type="PROSITE" id="PS50181"/>
    </source>
</evidence>
<dbReference type="PROSITE" id="PS50181">
    <property type="entry name" value="FBOX"/>
    <property type="match status" value="1"/>
</dbReference>
<proteinExistence type="predicted"/>